<sequence>MGGLPSVPKDPSRSLQVIGAGYSRTGTVSMALALEKLLDGPVLHGGTAMFGREEAYIKLWCEIYRTRDNRPVLLKLLRQATQGFVAITDAPGIFFIPELLEIYPDAKVVLVTRDPQRWLQSIEHLISNVNWVRPWWLFSLLLAPLPSWRLLPTWLAATVAHLDQVNGECELVEHLHRHNARVRAAVPPHQLLTMQLGQGWAPLAAFCNLPVPKEPFPHANDAQAVEAMRRKMVASGCLAWMAILTLGVVLAWSVARVVYPGPGVLVA</sequence>
<dbReference type="Proteomes" id="UP000224854">
    <property type="component" value="Unassembled WGS sequence"/>
</dbReference>
<dbReference type="Gene3D" id="3.40.50.300">
    <property type="entry name" value="P-loop containing nucleotide triphosphate hydrolases"/>
    <property type="match status" value="1"/>
</dbReference>
<keyword evidence="1" id="KW-0472">Membrane</keyword>
<dbReference type="AlphaFoldDB" id="A0A2C5Z570"/>
<gene>
    <name evidence="2" type="ORF">CDD82_4745</name>
</gene>
<dbReference type="InterPro" id="IPR027417">
    <property type="entry name" value="P-loop_NTPase"/>
</dbReference>
<name>A0A2C5Z570_9HYPO</name>
<feature type="transmembrane region" description="Helical" evidence="1">
    <location>
        <begin position="238"/>
        <end position="259"/>
    </location>
</feature>
<dbReference type="InterPro" id="IPR040632">
    <property type="entry name" value="Sulfotransfer_4"/>
</dbReference>
<evidence type="ECO:0000313" key="3">
    <source>
        <dbReference type="Proteomes" id="UP000224854"/>
    </source>
</evidence>
<comment type="caution">
    <text evidence="2">The sequence shown here is derived from an EMBL/GenBank/DDBJ whole genome shotgun (WGS) entry which is preliminary data.</text>
</comment>
<keyword evidence="1" id="KW-1133">Transmembrane helix</keyword>
<evidence type="ECO:0008006" key="4">
    <source>
        <dbReference type="Google" id="ProtNLM"/>
    </source>
</evidence>
<evidence type="ECO:0000256" key="1">
    <source>
        <dbReference type="SAM" id="Phobius"/>
    </source>
</evidence>
<dbReference type="PANTHER" id="PTHR36978">
    <property type="entry name" value="P-LOOP CONTAINING NUCLEOTIDE TRIPHOSPHATE HYDROLASE"/>
    <property type="match status" value="1"/>
</dbReference>
<reference evidence="2 3" key="1">
    <citation type="submission" date="2017-06" db="EMBL/GenBank/DDBJ databases">
        <title>Ant-infecting Ophiocordyceps genomes reveal a high diversity of potential behavioral manipulation genes and a possible major role for enterotoxins.</title>
        <authorList>
            <person name="De Bekker C."/>
            <person name="Evans H.C."/>
            <person name="Brachmann A."/>
            <person name="Hughes D.P."/>
        </authorList>
    </citation>
    <scope>NUCLEOTIDE SEQUENCE [LARGE SCALE GENOMIC DNA]</scope>
    <source>
        <strain evidence="2 3">1348a</strain>
    </source>
</reference>
<dbReference type="OrthoDB" id="408152at2759"/>
<protein>
    <recommendedName>
        <fullName evidence="4">NAD dependent epimerase/dehydratase</fullName>
    </recommendedName>
</protein>
<accession>A0A2C5Z570</accession>
<organism evidence="2 3">
    <name type="scientific">Ophiocordyceps australis</name>
    <dbReference type="NCBI Taxonomy" id="1399860"/>
    <lineage>
        <taxon>Eukaryota</taxon>
        <taxon>Fungi</taxon>
        <taxon>Dikarya</taxon>
        <taxon>Ascomycota</taxon>
        <taxon>Pezizomycotina</taxon>
        <taxon>Sordariomycetes</taxon>
        <taxon>Hypocreomycetidae</taxon>
        <taxon>Hypocreales</taxon>
        <taxon>Ophiocordycipitaceae</taxon>
        <taxon>Ophiocordyceps</taxon>
    </lineage>
</organism>
<dbReference type="EMBL" id="NJEU01000406">
    <property type="protein sequence ID" value="PHH74842.1"/>
    <property type="molecule type" value="Genomic_DNA"/>
</dbReference>
<keyword evidence="3" id="KW-1185">Reference proteome</keyword>
<dbReference type="PANTHER" id="PTHR36978:SF3">
    <property type="entry name" value="P-LOOP CONTAINING NUCLEOSIDE TRIPHOSPHATE HYDROLASE PROTEIN"/>
    <property type="match status" value="1"/>
</dbReference>
<proteinExistence type="predicted"/>
<keyword evidence="1" id="KW-0812">Transmembrane</keyword>
<dbReference type="SUPFAM" id="SSF52540">
    <property type="entry name" value="P-loop containing nucleoside triphosphate hydrolases"/>
    <property type="match status" value="1"/>
</dbReference>
<evidence type="ECO:0000313" key="2">
    <source>
        <dbReference type="EMBL" id="PHH74842.1"/>
    </source>
</evidence>
<dbReference type="Pfam" id="PF17784">
    <property type="entry name" value="Sulfotransfer_4"/>
    <property type="match status" value="1"/>
</dbReference>